<dbReference type="Proteomes" id="UP000824120">
    <property type="component" value="Chromosome 4"/>
</dbReference>
<keyword evidence="2" id="KW-0732">Signal</keyword>
<protein>
    <submittedName>
        <fullName evidence="3">Uncharacterized protein</fullName>
    </submittedName>
</protein>
<sequence length="59" mass="6313">MLVGLLLCALLSATVTIVEDRPSGIPSVVDCNSQLNESLEGTDTDTSHKKLKKKTVDEV</sequence>
<keyword evidence="4" id="KW-1185">Reference proteome</keyword>
<evidence type="ECO:0000256" key="2">
    <source>
        <dbReference type="SAM" id="SignalP"/>
    </source>
</evidence>
<reference evidence="3 4" key="1">
    <citation type="submission" date="2020-09" db="EMBL/GenBank/DDBJ databases">
        <title>De no assembly of potato wild relative species, Solanum commersonii.</title>
        <authorList>
            <person name="Cho K."/>
        </authorList>
    </citation>
    <scope>NUCLEOTIDE SEQUENCE [LARGE SCALE GENOMIC DNA]</scope>
    <source>
        <strain evidence="3">LZ3.2</strain>
        <tissue evidence="3">Leaf</tissue>
    </source>
</reference>
<evidence type="ECO:0000313" key="3">
    <source>
        <dbReference type="EMBL" id="KAG5612412.1"/>
    </source>
</evidence>
<dbReference type="AlphaFoldDB" id="A0A9J5ZJU7"/>
<proteinExistence type="predicted"/>
<feature type="chain" id="PRO_5039909156" evidence="2">
    <location>
        <begin position="21"/>
        <end position="59"/>
    </location>
</feature>
<feature type="signal peptide" evidence="2">
    <location>
        <begin position="1"/>
        <end position="20"/>
    </location>
</feature>
<name>A0A9J5ZJU7_SOLCO</name>
<evidence type="ECO:0000256" key="1">
    <source>
        <dbReference type="SAM" id="MobiDB-lite"/>
    </source>
</evidence>
<gene>
    <name evidence="3" type="ORF">H5410_023693</name>
</gene>
<comment type="caution">
    <text evidence="3">The sequence shown here is derived from an EMBL/GenBank/DDBJ whole genome shotgun (WGS) entry which is preliminary data.</text>
</comment>
<dbReference type="EMBL" id="JACXVP010000004">
    <property type="protein sequence ID" value="KAG5612412.1"/>
    <property type="molecule type" value="Genomic_DNA"/>
</dbReference>
<feature type="region of interest" description="Disordered" evidence="1">
    <location>
        <begin position="37"/>
        <end position="59"/>
    </location>
</feature>
<organism evidence="3 4">
    <name type="scientific">Solanum commersonii</name>
    <name type="common">Commerson's wild potato</name>
    <name type="synonym">Commerson's nightshade</name>
    <dbReference type="NCBI Taxonomy" id="4109"/>
    <lineage>
        <taxon>Eukaryota</taxon>
        <taxon>Viridiplantae</taxon>
        <taxon>Streptophyta</taxon>
        <taxon>Embryophyta</taxon>
        <taxon>Tracheophyta</taxon>
        <taxon>Spermatophyta</taxon>
        <taxon>Magnoliopsida</taxon>
        <taxon>eudicotyledons</taxon>
        <taxon>Gunneridae</taxon>
        <taxon>Pentapetalae</taxon>
        <taxon>asterids</taxon>
        <taxon>lamiids</taxon>
        <taxon>Solanales</taxon>
        <taxon>Solanaceae</taxon>
        <taxon>Solanoideae</taxon>
        <taxon>Solaneae</taxon>
        <taxon>Solanum</taxon>
    </lineage>
</organism>
<evidence type="ECO:0000313" key="4">
    <source>
        <dbReference type="Proteomes" id="UP000824120"/>
    </source>
</evidence>
<accession>A0A9J5ZJU7</accession>